<accession>A0ABW8Y3Z9</accession>
<name>A0ABW8Y3Z9_9FLAO</name>
<keyword evidence="3" id="KW-1185">Reference proteome</keyword>
<feature type="transmembrane region" description="Helical" evidence="1">
    <location>
        <begin position="7"/>
        <end position="24"/>
    </location>
</feature>
<gene>
    <name evidence="2" type="ORF">ABS765_08630</name>
</gene>
<keyword evidence="1" id="KW-0812">Transmembrane</keyword>
<comment type="caution">
    <text evidence="2">The sequence shown here is derived from an EMBL/GenBank/DDBJ whole genome shotgun (WGS) entry which is preliminary data.</text>
</comment>
<feature type="transmembrane region" description="Helical" evidence="1">
    <location>
        <begin position="44"/>
        <end position="68"/>
    </location>
</feature>
<evidence type="ECO:0000256" key="1">
    <source>
        <dbReference type="SAM" id="Phobius"/>
    </source>
</evidence>
<sequence length="83" mass="9785">MERLETFIIYLFIPIVFLLLYYAGFVTMSKLKIKQEEDDLKIHFLRIGFGFISIAIFTAVLLILKWFLKLLLPSIIKLIYGIN</sequence>
<keyword evidence="1" id="KW-1133">Transmembrane helix</keyword>
<evidence type="ECO:0000313" key="2">
    <source>
        <dbReference type="EMBL" id="MFL9834091.1"/>
    </source>
</evidence>
<protein>
    <recommendedName>
        <fullName evidence="4">DUF1146 domain-containing protein</fullName>
    </recommendedName>
</protein>
<dbReference type="RefSeq" id="WP_408089582.1">
    <property type="nucleotide sequence ID" value="NZ_JBELPY010000004.1"/>
</dbReference>
<keyword evidence="1" id="KW-0472">Membrane</keyword>
<organism evidence="2 3">
    <name type="scientific">Chryseobacterium terrae</name>
    <dbReference type="NCBI Taxonomy" id="3163299"/>
    <lineage>
        <taxon>Bacteria</taxon>
        <taxon>Pseudomonadati</taxon>
        <taxon>Bacteroidota</taxon>
        <taxon>Flavobacteriia</taxon>
        <taxon>Flavobacteriales</taxon>
        <taxon>Weeksellaceae</taxon>
        <taxon>Chryseobacterium group</taxon>
        <taxon>Chryseobacterium</taxon>
    </lineage>
</organism>
<reference evidence="2 3" key="1">
    <citation type="submission" date="2024-06" db="EMBL/GenBank/DDBJ databases">
        <authorList>
            <person name="Kaempfer P."/>
            <person name="Viver T."/>
        </authorList>
    </citation>
    <scope>NUCLEOTIDE SEQUENCE [LARGE SCALE GENOMIC DNA]</scope>
    <source>
        <strain evidence="2 3">ST-37</strain>
    </source>
</reference>
<dbReference type="EMBL" id="JBELPY010000004">
    <property type="protein sequence ID" value="MFL9834091.1"/>
    <property type="molecule type" value="Genomic_DNA"/>
</dbReference>
<evidence type="ECO:0008006" key="4">
    <source>
        <dbReference type="Google" id="ProtNLM"/>
    </source>
</evidence>
<dbReference type="Proteomes" id="UP001629058">
    <property type="component" value="Unassembled WGS sequence"/>
</dbReference>
<proteinExistence type="predicted"/>
<evidence type="ECO:0000313" key="3">
    <source>
        <dbReference type="Proteomes" id="UP001629058"/>
    </source>
</evidence>